<comment type="similarity">
    <text evidence="1">Belongs to the UPF0597 family.</text>
</comment>
<accession>A0A6N3CZZ1</accession>
<dbReference type="AlphaFoldDB" id="A0A6N3CZZ1"/>
<dbReference type="PANTHER" id="PTHR30501:SF2">
    <property type="entry name" value="UPF0597 PROTEIN YHAM"/>
    <property type="match status" value="1"/>
</dbReference>
<dbReference type="InterPro" id="IPR021144">
    <property type="entry name" value="UPF0597"/>
</dbReference>
<reference evidence="3" key="1">
    <citation type="submission" date="2019-11" db="EMBL/GenBank/DDBJ databases">
        <authorList>
            <person name="Feng L."/>
        </authorList>
    </citation>
    <scope>NUCLEOTIDE SEQUENCE</scope>
    <source>
        <strain evidence="3">IbartlettiiLFYP30</strain>
    </source>
</reference>
<dbReference type="Pfam" id="PF03313">
    <property type="entry name" value="SDH_alpha"/>
    <property type="match status" value="1"/>
</dbReference>
<evidence type="ECO:0000313" key="3">
    <source>
        <dbReference type="EMBL" id="VYU21264.1"/>
    </source>
</evidence>
<organism evidence="3">
    <name type="scientific">Intestinibacter bartlettii</name>
    <dbReference type="NCBI Taxonomy" id="261299"/>
    <lineage>
        <taxon>Bacteria</taxon>
        <taxon>Bacillati</taxon>
        <taxon>Bacillota</taxon>
        <taxon>Clostridia</taxon>
        <taxon>Peptostreptococcales</taxon>
        <taxon>Peptostreptococcaceae</taxon>
        <taxon>Intestinibacter</taxon>
    </lineage>
</organism>
<dbReference type="RefSeq" id="WP_007285506.1">
    <property type="nucleotide sequence ID" value="NZ_BAABXU010000001.1"/>
</dbReference>
<dbReference type="HAMAP" id="MF_01845">
    <property type="entry name" value="UPF0597"/>
    <property type="match status" value="1"/>
</dbReference>
<dbReference type="InterPro" id="IPR005130">
    <property type="entry name" value="Ser_deHydtase-like_asu"/>
</dbReference>
<sequence length="441" mass="47455">MRDIRKELIEMLIAEVKPAVGCTEPVAVALACAKAKELLGEEIEENRILVSPSIYKNGMCVGIPGTDRLGLKIAVAMGFVGGHSENGLTVLETLSQDEVEESERYMDTQPINVVPAQTKDKVFIEVDLRGKNNIAKVVIKEKHDNFVYLQKNQEVLLDTGDYNNNEEIKVADENVVERKATFMDTTNVEEIIKNVENMNFEDIKFLLDGITMNVEMADYGLENKAGIGVGFGIKKAKEEGYMADDLMTEAMMLTAAASDARMAGIKMPVMSSNGSGNHGLTAILPIVAYNNKFPQSEERLAKALAISHLITGYIKNYTGRLSAVCGCGVAASTGSAAGISWLMDGDMTHIKGAIENMIANLSGMICDGAKAGCALKLSSAASAAVQSAIIAKQGFHVPPKNGIVGDRVDESIKNLGKVSDEGMQVTDEVIIDVMNNINKVK</sequence>
<dbReference type="PIRSF" id="PIRSF006054">
    <property type="entry name" value="UCP006054"/>
    <property type="match status" value="1"/>
</dbReference>
<evidence type="ECO:0000256" key="1">
    <source>
        <dbReference type="HAMAP-Rule" id="MF_01845"/>
    </source>
</evidence>
<feature type="domain" description="Serine dehydratase-like alpha subunit" evidence="2">
    <location>
        <begin position="86"/>
        <end position="431"/>
    </location>
</feature>
<dbReference type="EMBL" id="CACRUE010000031">
    <property type="protein sequence ID" value="VYU21264.1"/>
    <property type="molecule type" value="Genomic_DNA"/>
</dbReference>
<proteinExistence type="inferred from homology"/>
<dbReference type="GO" id="GO:0019450">
    <property type="term" value="P:L-cysteine catabolic process to pyruvate"/>
    <property type="evidence" value="ECO:0007669"/>
    <property type="project" value="TreeGrafter"/>
</dbReference>
<dbReference type="PANTHER" id="PTHR30501">
    <property type="entry name" value="UPF0597 PROTEIN YHAM"/>
    <property type="match status" value="1"/>
</dbReference>
<gene>
    <name evidence="3" type="ORF">IBLFYP30_02029</name>
</gene>
<evidence type="ECO:0000259" key="2">
    <source>
        <dbReference type="Pfam" id="PF03313"/>
    </source>
</evidence>
<name>A0A6N3CZZ1_9FIRM</name>
<dbReference type="GO" id="GO:0080146">
    <property type="term" value="F:L-cysteine desulfhydrase activity"/>
    <property type="evidence" value="ECO:0007669"/>
    <property type="project" value="TreeGrafter"/>
</dbReference>
<protein>
    <recommendedName>
        <fullName evidence="1">UPF0597 protein IBLFYP30_02029</fullName>
    </recommendedName>
</protein>
<dbReference type="GeneID" id="89564167"/>